<dbReference type="Proteomes" id="UP000620550">
    <property type="component" value="Unassembled WGS sequence"/>
</dbReference>
<reference evidence="2" key="1">
    <citation type="journal article" date="2019" name="Int. J. Syst. Evol. Microbiol.">
        <title>The Global Catalogue of Microorganisms (GCM) 10K type strain sequencing project: providing services to taxonomists for standard genome sequencing and annotation.</title>
        <authorList>
            <consortium name="The Broad Institute Genomics Platform"/>
            <consortium name="The Broad Institute Genome Sequencing Center for Infectious Disease"/>
            <person name="Wu L."/>
            <person name="Ma J."/>
        </authorList>
    </citation>
    <scope>NUCLEOTIDE SEQUENCE [LARGE SCALE GENOMIC DNA]</scope>
    <source>
        <strain evidence="2">CGMCC 1.12966</strain>
    </source>
</reference>
<protein>
    <submittedName>
        <fullName evidence="1">Uncharacterized protein</fullName>
    </submittedName>
</protein>
<name>A0ABQ3HYG7_9SPHI</name>
<accession>A0ABQ3HYG7</accession>
<evidence type="ECO:0000313" key="2">
    <source>
        <dbReference type="Proteomes" id="UP000620550"/>
    </source>
</evidence>
<gene>
    <name evidence="1" type="ORF">GCM10017764_29370</name>
</gene>
<sequence>METQSLPSDKRKNNLFKTCYYLLQGLNVNFTKFDLPDTLENQSEFPSVLALKYRMFACGIESAATRKGSTVMPSSRHLSSVQYKRKVEEKIQNIVADSGSRQ</sequence>
<organism evidence="1 2">
    <name type="scientific">Sphingobacterium griseoflavum</name>
    <dbReference type="NCBI Taxonomy" id="1474952"/>
    <lineage>
        <taxon>Bacteria</taxon>
        <taxon>Pseudomonadati</taxon>
        <taxon>Bacteroidota</taxon>
        <taxon>Sphingobacteriia</taxon>
        <taxon>Sphingobacteriales</taxon>
        <taxon>Sphingobacteriaceae</taxon>
        <taxon>Sphingobacterium</taxon>
    </lineage>
</organism>
<comment type="caution">
    <text evidence="1">The sequence shown here is derived from an EMBL/GenBank/DDBJ whole genome shotgun (WGS) entry which is preliminary data.</text>
</comment>
<proteinExistence type="predicted"/>
<dbReference type="EMBL" id="BNAF01000011">
    <property type="protein sequence ID" value="GHE44125.1"/>
    <property type="molecule type" value="Genomic_DNA"/>
</dbReference>
<keyword evidence="2" id="KW-1185">Reference proteome</keyword>
<evidence type="ECO:0000313" key="1">
    <source>
        <dbReference type="EMBL" id="GHE44125.1"/>
    </source>
</evidence>